<evidence type="ECO:0000313" key="2">
    <source>
        <dbReference type="EMBL" id="GBP10787.1"/>
    </source>
</evidence>
<accession>A0A4C1TBK2</accession>
<evidence type="ECO:0000313" key="3">
    <source>
        <dbReference type="Proteomes" id="UP000299102"/>
    </source>
</evidence>
<feature type="region of interest" description="Disordered" evidence="1">
    <location>
        <begin position="1"/>
        <end position="34"/>
    </location>
</feature>
<keyword evidence="3" id="KW-1185">Reference proteome</keyword>
<dbReference type="AlphaFoldDB" id="A0A4C1TBK2"/>
<gene>
    <name evidence="2" type="ORF">EVAR_6333_1</name>
</gene>
<comment type="caution">
    <text evidence="2">The sequence shown here is derived from an EMBL/GenBank/DDBJ whole genome shotgun (WGS) entry which is preliminary data.</text>
</comment>
<feature type="compositionally biased region" description="Polar residues" evidence="1">
    <location>
        <begin position="1"/>
        <end position="10"/>
    </location>
</feature>
<reference evidence="2 3" key="1">
    <citation type="journal article" date="2019" name="Commun. Biol.">
        <title>The bagworm genome reveals a unique fibroin gene that provides high tensile strength.</title>
        <authorList>
            <person name="Kono N."/>
            <person name="Nakamura H."/>
            <person name="Ohtoshi R."/>
            <person name="Tomita M."/>
            <person name="Numata K."/>
            <person name="Arakawa K."/>
        </authorList>
    </citation>
    <scope>NUCLEOTIDE SEQUENCE [LARGE SCALE GENOMIC DNA]</scope>
</reference>
<proteinExistence type="predicted"/>
<dbReference type="Proteomes" id="UP000299102">
    <property type="component" value="Unassembled WGS sequence"/>
</dbReference>
<protein>
    <submittedName>
        <fullName evidence="2">Uncharacterized protein</fullName>
    </submittedName>
</protein>
<evidence type="ECO:0000256" key="1">
    <source>
        <dbReference type="SAM" id="MobiDB-lite"/>
    </source>
</evidence>
<dbReference type="EMBL" id="BGZK01000042">
    <property type="protein sequence ID" value="GBP10787.1"/>
    <property type="molecule type" value="Genomic_DNA"/>
</dbReference>
<name>A0A4C1TBK2_EUMVA</name>
<organism evidence="2 3">
    <name type="scientific">Eumeta variegata</name>
    <name type="common">Bagworm moth</name>
    <name type="synonym">Eumeta japonica</name>
    <dbReference type="NCBI Taxonomy" id="151549"/>
    <lineage>
        <taxon>Eukaryota</taxon>
        <taxon>Metazoa</taxon>
        <taxon>Ecdysozoa</taxon>
        <taxon>Arthropoda</taxon>
        <taxon>Hexapoda</taxon>
        <taxon>Insecta</taxon>
        <taxon>Pterygota</taxon>
        <taxon>Neoptera</taxon>
        <taxon>Endopterygota</taxon>
        <taxon>Lepidoptera</taxon>
        <taxon>Glossata</taxon>
        <taxon>Ditrysia</taxon>
        <taxon>Tineoidea</taxon>
        <taxon>Psychidae</taxon>
        <taxon>Oiketicinae</taxon>
        <taxon>Eumeta</taxon>
    </lineage>
</organism>
<feature type="compositionally biased region" description="Basic and acidic residues" evidence="1">
    <location>
        <begin position="19"/>
        <end position="34"/>
    </location>
</feature>
<sequence>MGSMAQSVKSAFNAVPQLPRKEIAPQNEHETGTFDKRLTGWSYWPAIERKNEAATPKILPCDCECAGGQ</sequence>